<dbReference type="FunFam" id="3.90.850.10:FF:000002">
    <property type="entry name" value="2-hydroxyhepta-2,4-diene-1,7-dioate isomerase"/>
    <property type="match status" value="1"/>
</dbReference>
<dbReference type="PANTHER" id="PTHR42796:SF4">
    <property type="entry name" value="FUMARYLACETOACETATE HYDROLASE DOMAIN-CONTAINING PROTEIN 2A"/>
    <property type="match status" value="1"/>
</dbReference>
<dbReference type="InterPro" id="IPR011234">
    <property type="entry name" value="Fumarylacetoacetase-like_C"/>
</dbReference>
<dbReference type="InterPro" id="IPR036663">
    <property type="entry name" value="Fumarylacetoacetase_C_sf"/>
</dbReference>
<dbReference type="SUPFAM" id="SSF56529">
    <property type="entry name" value="FAH"/>
    <property type="match status" value="1"/>
</dbReference>
<keyword evidence="4 6" id="KW-0378">Hydrolase</keyword>
<evidence type="ECO:0000256" key="4">
    <source>
        <dbReference type="ARBA" id="ARBA00022801"/>
    </source>
</evidence>
<reference evidence="6 7" key="1">
    <citation type="submission" date="2019-07" db="EMBL/GenBank/DDBJ databases">
        <title>Qingshengfaniella alkalisoli gen. nov., sp. nov., isolated from saline soil.</title>
        <authorList>
            <person name="Xu L."/>
            <person name="Huang X.-X."/>
            <person name="Sun J.-Q."/>
        </authorList>
    </citation>
    <scope>NUCLEOTIDE SEQUENCE [LARGE SCALE GENOMIC DNA]</scope>
    <source>
        <strain evidence="6 7">DSM 27279</strain>
    </source>
</reference>
<comment type="similarity">
    <text evidence="2">Belongs to the FAH family.</text>
</comment>
<gene>
    <name evidence="6" type="ORF">FOZ76_16560</name>
</gene>
<evidence type="ECO:0000256" key="1">
    <source>
        <dbReference type="ARBA" id="ARBA00001946"/>
    </source>
</evidence>
<dbReference type="InterPro" id="IPR051121">
    <property type="entry name" value="FAH"/>
</dbReference>
<comment type="cofactor">
    <cofactor evidence="1">
        <name>Mg(2+)</name>
        <dbReference type="ChEBI" id="CHEBI:18420"/>
    </cofactor>
</comment>
<accession>A0A556AJD0</accession>
<feature type="domain" description="Fumarylacetoacetase-like C-terminal" evidence="5">
    <location>
        <begin position="70"/>
        <end position="275"/>
    </location>
</feature>
<dbReference type="GO" id="GO:0019752">
    <property type="term" value="P:carboxylic acid metabolic process"/>
    <property type="evidence" value="ECO:0007669"/>
    <property type="project" value="UniProtKB-ARBA"/>
</dbReference>
<name>A0A556AJD0_9BURK</name>
<dbReference type="GO" id="GO:0046872">
    <property type="term" value="F:metal ion binding"/>
    <property type="evidence" value="ECO:0007669"/>
    <property type="project" value="UniProtKB-KW"/>
</dbReference>
<proteinExistence type="inferred from homology"/>
<evidence type="ECO:0000313" key="7">
    <source>
        <dbReference type="Proteomes" id="UP000318405"/>
    </source>
</evidence>
<dbReference type="PANTHER" id="PTHR42796">
    <property type="entry name" value="FUMARYLACETOACETATE HYDROLASE DOMAIN-CONTAINING PROTEIN 2A-RELATED"/>
    <property type="match status" value="1"/>
</dbReference>
<evidence type="ECO:0000259" key="5">
    <source>
        <dbReference type="Pfam" id="PF01557"/>
    </source>
</evidence>
<dbReference type="Proteomes" id="UP000318405">
    <property type="component" value="Unassembled WGS sequence"/>
</dbReference>
<dbReference type="GO" id="GO:0016787">
    <property type="term" value="F:hydrolase activity"/>
    <property type="evidence" value="ECO:0007669"/>
    <property type="project" value="UniProtKB-KW"/>
</dbReference>
<evidence type="ECO:0000256" key="2">
    <source>
        <dbReference type="ARBA" id="ARBA00010211"/>
    </source>
</evidence>
<dbReference type="OrthoDB" id="9805307at2"/>
<keyword evidence="7" id="KW-1185">Reference proteome</keyword>
<protein>
    <submittedName>
        <fullName evidence="6">Fumarylacetoacetate hydrolase family protein</fullName>
    </submittedName>
</protein>
<evidence type="ECO:0000256" key="3">
    <source>
        <dbReference type="ARBA" id="ARBA00022723"/>
    </source>
</evidence>
<dbReference type="AlphaFoldDB" id="A0A556AJD0"/>
<dbReference type="EMBL" id="VLTJ01000029">
    <property type="protein sequence ID" value="TSH92997.1"/>
    <property type="molecule type" value="Genomic_DNA"/>
</dbReference>
<organism evidence="6 7">
    <name type="scientific">Verticiella sediminum</name>
    <dbReference type="NCBI Taxonomy" id="1247510"/>
    <lineage>
        <taxon>Bacteria</taxon>
        <taxon>Pseudomonadati</taxon>
        <taxon>Pseudomonadota</taxon>
        <taxon>Betaproteobacteria</taxon>
        <taxon>Burkholderiales</taxon>
        <taxon>Alcaligenaceae</taxon>
        <taxon>Verticiella</taxon>
    </lineage>
</organism>
<comment type="caution">
    <text evidence="6">The sequence shown here is derived from an EMBL/GenBank/DDBJ whole genome shotgun (WGS) entry which is preliminary data.</text>
</comment>
<keyword evidence="3" id="KW-0479">Metal-binding</keyword>
<dbReference type="GO" id="GO:0016853">
    <property type="term" value="F:isomerase activity"/>
    <property type="evidence" value="ECO:0007669"/>
    <property type="project" value="UniProtKB-ARBA"/>
</dbReference>
<dbReference type="Gene3D" id="3.90.850.10">
    <property type="entry name" value="Fumarylacetoacetase-like, C-terminal domain"/>
    <property type="match status" value="1"/>
</dbReference>
<dbReference type="Pfam" id="PF01557">
    <property type="entry name" value="FAA_hydrolase"/>
    <property type="match status" value="1"/>
</dbReference>
<evidence type="ECO:0000313" key="6">
    <source>
        <dbReference type="EMBL" id="TSH92997.1"/>
    </source>
</evidence>
<sequence>MRLASYRWQGIEGWGQVLEASIVPLADAWPCMRTALAAGVDAIAAAADGARARIPLEAVEWLPPVPRPDKILCVGLNYASHAGEAGRELPRYPSLFPRFADSFVGHGQAVVRPSCSEAFDYEGELGVVIGRPVRGVSAAEAMSCVAGYCCLAENSVRDFQRHSAQVTAGKNFERSGSIGPWIVTRDEIDSPADLRLVTRLNGQVVQDASVGDMLFDVPAIIAYVSTFTTLHPGDIIATGTPQGVGMSRNPPLWMAPGDVLDVEIAGVGLLRNPVVAFEHEVPA</sequence>
<dbReference type="RefSeq" id="WP_143949363.1">
    <property type="nucleotide sequence ID" value="NZ_BAABMB010000001.1"/>
</dbReference>